<feature type="domain" description="Rhodanese" evidence="1">
    <location>
        <begin position="16"/>
        <end position="104"/>
    </location>
</feature>
<comment type="caution">
    <text evidence="2">The sequence shown here is derived from an EMBL/GenBank/DDBJ whole genome shotgun (WGS) entry which is preliminary data.</text>
</comment>
<reference evidence="3" key="1">
    <citation type="submission" date="2018-05" db="EMBL/GenBank/DDBJ databases">
        <authorList>
            <person name="Liu B.-T."/>
        </authorList>
    </citation>
    <scope>NUCLEOTIDE SEQUENCE [LARGE SCALE GENOMIC DNA]</scope>
    <source>
        <strain evidence="3">WD6-1</strain>
    </source>
</reference>
<dbReference type="PANTHER" id="PTHR43031">
    <property type="entry name" value="FAD-DEPENDENT OXIDOREDUCTASE"/>
    <property type="match status" value="1"/>
</dbReference>
<evidence type="ECO:0000259" key="1">
    <source>
        <dbReference type="PROSITE" id="PS50206"/>
    </source>
</evidence>
<gene>
    <name evidence="2" type="ORF">DDZ18_02515</name>
</gene>
<sequence>MSREDIEPQDVAAQLKSGEAILVDVREAHEFGAERIHGALLHPLSTFDPAALPADSKRRVILHCGSGKRSGDALSRCAEAGVEVTAHMAGGIMAWKQAGLPTVTVDPSTGRVIDPQRK</sequence>
<dbReference type="RefSeq" id="WP_109251773.1">
    <property type="nucleotide sequence ID" value="NZ_QEXV01000001.1"/>
</dbReference>
<protein>
    <submittedName>
        <fullName evidence="2">Sulfurtransferase</fullName>
    </submittedName>
</protein>
<dbReference type="GO" id="GO:0016740">
    <property type="term" value="F:transferase activity"/>
    <property type="evidence" value="ECO:0007669"/>
    <property type="project" value="UniProtKB-KW"/>
</dbReference>
<accession>A0A2U2BWV0</accession>
<dbReference type="InterPro" id="IPR001763">
    <property type="entry name" value="Rhodanese-like_dom"/>
</dbReference>
<dbReference type="InterPro" id="IPR036873">
    <property type="entry name" value="Rhodanese-like_dom_sf"/>
</dbReference>
<dbReference type="PROSITE" id="PS50206">
    <property type="entry name" value="RHODANESE_3"/>
    <property type="match status" value="1"/>
</dbReference>
<dbReference type="SUPFAM" id="SSF52821">
    <property type="entry name" value="Rhodanese/Cell cycle control phosphatase"/>
    <property type="match status" value="1"/>
</dbReference>
<name>A0A2U2BWV0_9PROT</name>
<keyword evidence="2" id="KW-0808">Transferase</keyword>
<keyword evidence="3" id="KW-1185">Reference proteome</keyword>
<dbReference type="SMART" id="SM00450">
    <property type="entry name" value="RHOD"/>
    <property type="match status" value="1"/>
</dbReference>
<dbReference type="OrthoDB" id="9807812at2"/>
<dbReference type="Gene3D" id="3.40.250.10">
    <property type="entry name" value="Rhodanese-like domain"/>
    <property type="match status" value="1"/>
</dbReference>
<organism evidence="2 3">
    <name type="scientific">Marinicauda salina</name>
    <dbReference type="NCBI Taxonomy" id="2135793"/>
    <lineage>
        <taxon>Bacteria</taxon>
        <taxon>Pseudomonadati</taxon>
        <taxon>Pseudomonadota</taxon>
        <taxon>Alphaproteobacteria</taxon>
        <taxon>Maricaulales</taxon>
        <taxon>Maricaulaceae</taxon>
        <taxon>Marinicauda</taxon>
    </lineage>
</organism>
<dbReference type="AlphaFoldDB" id="A0A2U2BWV0"/>
<dbReference type="Pfam" id="PF00581">
    <property type="entry name" value="Rhodanese"/>
    <property type="match status" value="1"/>
</dbReference>
<evidence type="ECO:0000313" key="2">
    <source>
        <dbReference type="EMBL" id="PWE18498.1"/>
    </source>
</evidence>
<evidence type="ECO:0000313" key="3">
    <source>
        <dbReference type="Proteomes" id="UP000245168"/>
    </source>
</evidence>
<dbReference type="PANTHER" id="PTHR43031:SF7">
    <property type="entry name" value="NITRIC OXIDE REDUCTASE FLRD-NAD(+) REDUCTASE"/>
    <property type="match status" value="1"/>
</dbReference>
<dbReference type="InterPro" id="IPR050229">
    <property type="entry name" value="GlpE_sulfurtransferase"/>
</dbReference>
<proteinExistence type="predicted"/>
<dbReference type="Proteomes" id="UP000245168">
    <property type="component" value="Unassembled WGS sequence"/>
</dbReference>
<dbReference type="EMBL" id="QEXV01000001">
    <property type="protein sequence ID" value="PWE18498.1"/>
    <property type="molecule type" value="Genomic_DNA"/>
</dbReference>